<evidence type="ECO:0000313" key="1">
    <source>
        <dbReference type="EMBL" id="CAG8515059.1"/>
    </source>
</evidence>
<name>A0A9N9F7N7_9GLOM</name>
<evidence type="ECO:0000313" key="2">
    <source>
        <dbReference type="Proteomes" id="UP000789739"/>
    </source>
</evidence>
<proteinExistence type="predicted"/>
<dbReference type="OrthoDB" id="2402927at2759"/>
<dbReference type="EMBL" id="CAJVPI010000295">
    <property type="protein sequence ID" value="CAG8515059.1"/>
    <property type="molecule type" value="Genomic_DNA"/>
</dbReference>
<organism evidence="1 2">
    <name type="scientific">Paraglomus brasilianum</name>
    <dbReference type="NCBI Taxonomy" id="144538"/>
    <lineage>
        <taxon>Eukaryota</taxon>
        <taxon>Fungi</taxon>
        <taxon>Fungi incertae sedis</taxon>
        <taxon>Mucoromycota</taxon>
        <taxon>Glomeromycotina</taxon>
        <taxon>Glomeromycetes</taxon>
        <taxon>Paraglomerales</taxon>
        <taxon>Paraglomeraceae</taxon>
        <taxon>Paraglomus</taxon>
    </lineage>
</organism>
<accession>A0A9N9F7N7</accession>
<gene>
    <name evidence="1" type="ORF">PBRASI_LOCUS3320</name>
</gene>
<sequence length="229" mass="26618">MHRKGSYLFGTFKTEIETLLNIFDAKLVDKSSFFKERIGKMLRIVKELRTHLQKAKDAMLNVDGDSLEKNIFSGLRGKEYDWFKSQNDVDIWKLLQNAGEISDKIRKALYEYESKSQNDVSIVVDICKFLQNAGKIVDKIFKVLDEYETNLLEVQAQLGGLVIVTKADFNYLIKSLRDLHKSHQKFMLKDSKPTFMNRLNSTVRYTADEHALIFCWKVTEESEDNKLTS</sequence>
<dbReference type="Proteomes" id="UP000789739">
    <property type="component" value="Unassembled WGS sequence"/>
</dbReference>
<reference evidence="1" key="1">
    <citation type="submission" date="2021-06" db="EMBL/GenBank/DDBJ databases">
        <authorList>
            <person name="Kallberg Y."/>
            <person name="Tangrot J."/>
            <person name="Rosling A."/>
        </authorList>
    </citation>
    <scope>NUCLEOTIDE SEQUENCE</scope>
    <source>
        <strain evidence="1">BR232B</strain>
    </source>
</reference>
<dbReference type="AlphaFoldDB" id="A0A9N9F7N7"/>
<keyword evidence="2" id="KW-1185">Reference proteome</keyword>
<comment type="caution">
    <text evidence="1">The sequence shown here is derived from an EMBL/GenBank/DDBJ whole genome shotgun (WGS) entry which is preliminary data.</text>
</comment>
<protein>
    <submittedName>
        <fullName evidence="1">1849_t:CDS:1</fullName>
    </submittedName>
</protein>